<keyword evidence="7" id="KW-1185">Reference proteome</keyword>
<keyword evidence="4 5" id="KW-0472">Membrane</keyword>
<protein>
    <submittedName>
        <fullName evidence="6">Uncharacterized conserved protein, MAPEG superfamily</fullName>
    </submittedName>
</protein>
<organism evidence="6 7">
    <name type="scientific">Meinhardsimonia xiamenensis</name>
    <dbReference type="NCBI Taxonomy" id="990712"/>
    <lineage>
        <taxon>Bacteria</taxon>
        <taxon>Pseudomonadati</taxon>
        <taxon>Pseudomonadota</taxon>
        <taxon>Alphaproteobacteria</taxon>
        <taxon>Rhodobacterales</taxon>
        <taxon>Paracoccaceae</taxon>
        <taxon>Meinhardsimonia</taxon>
    </lineage>
</organism>
<dbReference type="GO" id="GO:0016020">
    <property type="term" value="C:membrane"/>
    <property type="evidence" value="ECO:0007669"/>
    <property type="project" value="UniProtKB-SubCell"/>
</dbReference>
<dbReference type="Proteomes" id="UP000199328">
    <property type="component" value="Unassembled WGS sequence"/>
</dbReference>
<dbReference type="OrthoDB" id="7743618at2"/>
<sequence>MVTAELSILAIYALMVALTWGVQSLAGMRDAGLGWMVSARDEPREFGRFHGRAKRAADNSLAALAYFAPAVLALQGMDRTGGETLLAAQVFLAARVLYLPLYLAGVPWLRSIAWLVGLLACGSLYLAVLE</sequence>
<evidence type="ECO:0000256" key="2">
    <source>
        <dbReference type="ARBA" id="ARBA00022692"/>
    </source>
</evidence>
<name>A0A1G9EI96_9RHOB</name>
<dbReference type="PANTHER" id="PTHR35371:SF1">
    <property type="entry name" value="BLR7753 PROTEIN"/>
    <property type="match status" value="1"/>
</dbReference>
<dbReference type="SUPFAM" id="SSF161084">
    <property type="entry name" value="MAPEG domain-like"/>
    <property type="match status" value="1"/>
</dbReference>
<evidence type="ECO:0000256" key="3">
    <source>
        <dbReference type="ARBA" id="ARBA00022989"/>
    </source>
</evidence>
<dbReference type="PANTHER" id="PTHR35371">
    <property type="entry name" value="INNER MEMBRANE PROTEIN"/>
    <property type="match status" value="1"/>
</dbReference>
<dbReference type="AlphaFoldDB" id="A0A1G9EI96"/>
<dbReference type="Gene3D" id="1.20.120.550">
    <property type="entry name" value="Membrane associated eicosanoid/glutathione metabolism-like domain"/>
    <property type="match status" value="1"/>
</dbReference>
<dbReference type="RefSeq" id="WP_092500531.1">
    <property type="nucleotide sequence ID" value="NZ_FNFV01000004.1"/>
</dbReference>
<dbReference type="STRING" id="990712.SAMN05216257_104329"/>
<gene>
    <name evidence="6" type="ORF">SAMN05216257_104329</name>
</gene>
<dbReference type="InterPro" id="IPR023352">
    <property type="entry name" value="MAPEG-like_dom_sf"/>
</dbReference>
<keyword evidence="3 5" id="KW-1133">Transmembrane helix</keyword>
<evidence type="ECO:0000313" key="7">
    <source>
        <dbReference type="Proteomes" id="UP000199328"/>
    </source>
</evidence>
<keyword evidence="2 5" id="KW-0812">Transmembrane</keyword>
<comment type="subcellular location">
    <subcellularLocation>
        <location evidence="1">Membrane</location>
    </subcellularLocation>
</comment>
<evidence type="ECO:0000256" key="5">
    <source>
        <dbReference type="SAM" id="Phobius"/>
    </source>
</evidence>
<feature type="transmembrane region" description="Helical" evidence="5">
    <location>
        <begin position="6"/>
        <end position="26"/>
    </location>
</feature>
<dbReference type="Pfam" id="PF01124">
    <property type="entry name" value="MAPEG"/>
    <property type="match status" value="1"/>
</dbReference>
<accession>A0A1G9EI96</accession>
<reference evidence="7" key="1">
    <citation type="submission" date="2016-10" db="EMBL/GenBank/DDBJ databases">
        <authorList>
            <person name="Varghese N."/>
            <person name="Submissions S."/>
        </authorList>
    </citation>
    <scope>NUCLEOTIDE SEQUENCE [LARGE SCALE GENOMIC DNA]</scope>
    <source>
        <strain evidence="7">CGMCC 1.10789</strain>
    </source>
</reference>
<evidence type="ECO:0000256" key="4">
    <source>
        <dbReference type="ARBA" id="ARBA00023136"/>
    </source>
</evidence>
<dbReference type="InterPro" id="IPR001129">
    <property type="entry name" value="Membr-assoc_MAPEG"/>
</dbReference>
<evidence type="ECO:0000313" key="6">
    <source>
        <dbReference type="EMBL" id="SDK75859.1"/>
    </source>
</evidence>
<feature type="transmembrane region" description="Helical" evidence="5">
    <location>
        <begin position="111"/>
        <end position="129"/>
    </location>
</feature>
<proteinExistence type="predicted"/>
<evidence type="ECO:0000256" key="1">
    <source>
        <dbReference type="ARBA" id="ARBA00004370"/>
    </source>
</evidence>
<dbReference type="EMBL" id="FNFV01000004">
    <property type="protein sequence ID" value="SDK75859.1"/>
    <property type="molecule type" value="Genomic_DNA"/>
</dbReference>